<feature type="signal peptide" evidence="4">
    <location>
        <begin position="1"/>
        <end position="28"/>
    </location>
</feature>
<evidence type="ECO:0000313" key="7">
    <source>
        <dbReference type="Proteomes" id="UP000634529"/>
    </source>
</evidence>
<reference evidence="6 7" key="1">
    <citation type="submission" date="2020-09" db="EMBL/GenBank/DDBJ databases">
        <title>Paenibacillus sp. CAU 1523 isolated from sand of Haeundae Beach.</title>
        <authorList>
            <person name="Kim W."/>
        </authorList>
    </citation>
    <scope>NUCLEOTIDE SEQUENCE [LARGE SCALE GENOMIC DNA]</scope>
    <source>
        <strain evidence="6 7">CAU 1523</strain>
    </source>
</reference>
<comment type="similarity">
    <text evidence="1">Belongs to the bacterial solute-binding protein 5 family.</text>
</comment>
<evidence type="ECO:0000313" key="6">
    <source>
        <dbReference type="EMBL" id="MBD8497369.1"/>
    </source>
</evidence>
<dbReference type="RefSeq" id="WP_192023820.1">
    <property type="nucleotide sequence ID" value="NZ_JACYTN010000002.1"/>
</dbReference>
<evidence type="ECO:0000259" key="5">
    <source>
        <dbReference type="Pfam" id="PF00496"/>
    </source>
</evidence>
<comment type="caution">
    <text evidence="6">The sequence shown here is derived from an EMBL/GenBank/DDBJ whole genome shotgun (WGS) entry which is preliminary data.</text>
</comment>
<dbReference type="PIRSF" id="PIRSF002741">
    <property type="entry name" value="MppA"/>
    <property type="match status" value="1"/>
</dbReference>
<evidence type="ECO:0000256" key="1">
    <source>
        <dbReference type="ARBA" id="ARBA00005695"/>
    </source>
</evidence>
<dbReference type="NCBIfam" id="NF045468">
    <property type="entry name" value="Opp5A_nikA"/>
    <property type="match status" value="1"/>
</dbReference>
<dbReference type="Gene3D" id="3.40.190.10">
    <property type="entry name" value="Periplasmic binding protein-like II"/>
    <property type="match status" value="1"/>
</dbReference>
<dbReference type="InterPro" id="IPR000914">
    <property type="entry name" value="SBP_5_dom"/>
</dbReference>
<dbReference type="PROSITE" id="PS51257">
    <property type="entry name" value="PROKAR_LIPOPROTEIN"/>
    <property type="match status" value="1"/>
</dbReference>
<dbReference type="PANTHER" id="PTHR30290:SF9">
    <property type="entry name" value="OLIGOPEPTIDE-BINDING PROTEIN APPA"/>
    <property type="match status" value="1"/>
</dbReference>
<keyword evidence="2" id="KW-0813">Transport</keyword>
<dbReference type="CDD" id="cd08490">
    <property type="entry name" value="PBP2_NikA_DppA_OppA_like_3"/>
    <property type="match status" value="1"/>
</dbReference>
<dbReference type="Gene3D" id="3.10.105.10">
    <property type="entry name" value="Dipeptide-binding Protein, Domain 3"/>
    <property type="match status" value="1"/>
</dbReference>
<keyword evidence="7" id="KW-1185">Reference proteome</keyword>
<dbReference type="EMBL" id="JACYTN010000002">
    <property type="protein sequence ID" value="MBD8497369.1"/>
    <property type="molecule type" value="Genomic_DNA"/>
</dbReference>
<evidence type="ECO:0000256" key="4">
    <source>
        <dbReference type="SAM" id="SignalP"/>
    </source>
</evidence>
<protein>
    <submittedName>
        <fullName evidence="6">ABC transporter substrate-binding protein</fullName>
    </submittedName>
</protein>
<dbReference type="InterPro" id="IPR050035">
    <property type="entry name" value="NikA"/>
</dbReference>
<dbReference type="PANTHER" id="PTHR30290">
    <property type="entry name" value="PERIPLASMIC BINDING COMPONENT OF ABC TRANSPORTER"/>
    <property type="match status" value="1"/>
</dbReference>
<organism evidence="6 7">
    <name type="scientific">Paenibacillus arenosi</name>
    <dbReference type="NCBI Taxonomy" id="2774142"/>
    <lineage>
        <taxon>Bacteria</taxon>
        <taxon>Bacillati</taxon>
        <taxon>Bacillota</taxon>
        <taxon>Bacilli</taxon>
        <taxon>Bacillales</taxon>
        <taxon>Paenibacillaceae</taxon>
        <taxon>Paenibacillus</taxon>
    </lineage>
</organism>
<keyword evidence="3 4" id="KW-0732">Signal</keyword>
<feature type="chain" id="PRO_5045951212" evidence="4">
    <location>
        <begin position="29"/>
        <end position="515"/>
    </location>
</feature>
<proteinExistence type="inferred from homology"/>
<gene>
    <name evidence="6" type="ORF">IFO66_03545</name>
</gene>
<evidence type="ECO:0000256" key="3">
    <source>
        <dbReference type="ARBA" id="ARBA00022729"/>
    </source>
</evidence>
<sequence length="515" mass="57115">MNITKYRTIPFLFICWLLLTAGCTSMNADEDTNKNAKKVTVIHHLSANTLDPHNSWAALRAGAVETLVKLDSELKPSPWLAAEWKAQDKLTWLFTIRENVIFHDGSNMDAAAVKSSLERALEANPSLSRALNISSMEAQGQQLTIVTAEPNPALPSELVNPYTSIISTAAENKVGTSAFNYAPIGTGPFRVTSFAPDREIKLIRYEGYWDAPAILDEVSYQFNEDANVRMMALQSKEVDIAYQLPAESLAALEKDNQFHVKSIPGLRVHYFIYNASRPHMKDIQVRKALDLLINRETIAQDLMLGHAQPANGPFPTILPFGSDDKVTALNSLKASELLTRAGYQRNSNGKLEKDGSPLKLQLITYKTRPELPLIAQLIQSEAAKLGMEIEIKLVENVDAHLRESDQWDLVTYSNLSAPRGDGGYFLNAAYQKGGALNPGNVEVSKLTPTLEQLNSTESIPTRIQLSKEAVSLIQKEVPHSYLVYPNNVIGVNNRVLNWTPGAEEYYIITNKLDVN</sequence>
<dbReference type="Pfam" id="PF00496">
    <property type="entry name" value="SBP_bac_5"/>
    <property type="match status" value="1"/>
</dbReference>
<name>A0ABR9ATD1_9BACL</name>
<evidence type="ECO:0000256" key="2">
    <source>
        <dbReference type="ARBA" id="ARBA00022448"/>
    </source>
</evidence>
<accession>A0ABR9ATD1</accession>
<dbReference type="SUPFAM" id="SSF53850">
    <property type="entry name" value="Periplasmic binding protein-like II"/>
    <property type="match status" value="1"/>
</dbReference>
<dbReference type="InterPro" id="IPR030678">
    <property type="entry name" value="Peptide/Ni-bd"/>
</dbReference>
<dbReference type="InterPro" id="IPR039424">
    <property type="entry name" value="SBP_5"/>
</dbReference>
<dbReference type="Proteomes" id="UP000634529">
    <property type="component" value="Unassembled WGS sequence"/>
</dbReference>
<feature type="domain" description="Solute-binding protein family 5" evidence="5">
    <location>
        <begin position="75"/>
        <end position="434"/>
    </location>
</feature>